<feature type="repeat" description="TPR" evidence="3">
    <location>
        <begin position="490"/>
        <end position="523"/>
    </location>
</feature>
<feature type="repeat" description="TPR" evidence="3">
    <location>
        <begin position="411"/>
        <end position="444"/>
    </location>
</feature>
<dbReference type="PROSITE" id="PS50005">
    <property type="entry name" value="TPR"/>
    <property type="match status" value="6"/>
</dbReference>
<dbReference type="PROSITE" id="PS51996">
    <property type="entry name" value="TR_MART"/>
    <property type="match status" value="1"/>
</dbReference>
<feature type="repeat" description="TPR" evidence="3">
    <location>
        <begin position="532"/>
        <end position="565"/>
    </location>
</feature>
<proteinExistence type="predicted"/>
<evidence type="ECO:0000313" key="5">
    <source>
        <dbReference type="EMBL" id="CAF4453674.1"/>
    </source>
</evidence>
<dbReference type="InterPro" id="IPR003540">
    <property type="entry name" value="ADP-ribosyltransferase"/>
</dbReference>
<name>A0A820SIT8_9BILA</name>
<dbReference type="SMART" id="SM00028">
    <property type="entry name" value="TPR"/>
    <property type="match status" value="6"/>
</dbReference>
<dbReference type="GO" id="GO:0005576">
    <property type="term" value="C:extracellular region"/>
    <property type="evidence" value="ECO:0007669"/>
    <property type="project" value="InterPro"/>
</dbReference>
<evidence type="ECO:0000313" key="6">
    <source>
        <dbReference type="Proteomes" id="UP000663862"/>
    </source>
</evidence>
<dbReference type="AlphaFoldDB" id="A0A820SIT8"/>
<dbReference type="EMBL" id="CAJOBQ010001088">
    <property type="protein sequence ID" value="CAF4453674.1"/>
    <property type="molecule type" value="Genomic_DNA"/>
</dbReference>
<dbReference type="SUPFAM" id="SSF81901">
    <property type="entry name" value="HCP-like"/>
    <property type="match status" value="1"/>
</dbReference>
<keyword evidence="2 3" id="KW-0802">TPR repeat</keyword>
<comment type="caution">
    <text evidence="5">The sequence shown here is derived from an EMBL/GenBank/DDBJ whole genome shotgun (WGS) entry which is preliminary data.</text>
</comment>
<sequence>MQATQMSPATMRQKCRTIENYLVVWADANIDLNNADCQHVLTQLRGAVNQVSTCTTSTECIQLLNDNKEETTFVISSGALGQHLLPDIHPLPKLNDVSVFCSRKQFHEEWAKNWKKIKGVYTSIEPICDELQHAVKECNQDNISVSIVSVNEEDSNRKLNQLEPTFMYSQIFKEILLQMEFGDHDMKDLIKFRLEEYRGNDKEIKIINEFQHAYRPENAISWYTRECFTYKMLNGALRTLNGDIMIRMGFFLCDLHQQIEKIHKTQVDKYHGNIFQVYRGQGLTSTDFSQLEKNKNGLISFNNFLSTSTNRGISLGFAQKALKMPNMIGILFQILIDPSIQSSPFASIQEISYFKTEAEILFSMHTVFRINSIEKLDSERPLYQVDLILTSDDDKQLREPTELIREEASGFTGWTRLGKLLIKIGQFDKAEKLYNSLLEHASKDTDRAFFYHQLGRLKSEQGKYEEAAKLLEVSLAIDQTSLPEDDADMAITYGNISSVYYQQGNYSKALEFSVKDLEIKKKPLPPNHPDLAISYNTIGLVYGGMGNYTKATESYEKTLKIVEIALPPNHPNSAIAFSNIGQIYQKMGEYSKALECYEKDLEIKKKSLPADHPSFAITFANIGQVYDKKGDYLKALEFLEKALAIRQKSLPSTHPLIKVAMYNVDYRKKKL</sequence>
<dbReference type="PROSITE" id="PS50293">
    <property type="entry name" value="TPR_REGION"/>
    <property type="match status" value="1"/>
</dbReference>
<dbReference type="PANTHER" id="PTHR45641">
    <property type="entry name" value="TETRATRICOPEPTIDE REPEAT PROTEIN (AFU_ORTHOLOGUE AFUA_6G03870)"/>
    <property type="match status" value="1"/>
</dbReference>
<feature type="repeat" description="TPR" evidence="3">
    <location>
        <begin position="574"/>
        <end position="607"/>
    </location>
</feature>
<feature type="repeat" description="TPR" evidence="3">
    <location>
        <begin position="616"/>
        <end position="649"/>
    </location>
</feature>
<protein>
    <recommendedName>
        <fullName evidence="4">ADP ribosyltransferase domain-containing protein</fullName>
    </recommendedName>
</protein>
<evidence type="ECO:0000259" key="4">
    <source>
        <dbReference type="Pfam" id="PF03496"/>
    </source>
</evidence>
<feature type="domain" description="ADP ribosyltransferase" evidence="4">
    <location>
        <begin position="217"/>
        <end position="376"/>
    </location>
</feature>
<organism evidence="5 6">
    <name type="scientific">Rotaria socialis</name>
    <dbReference type="NCBI Taxonomy" id="392032"/>
    <lineage>
        <taxon>Eukaryota</taxon>
        <taxon>Metazoa</taxon>
        <taxon>Spiralia</taxon>
        <taxon>Gnathifera</taxon>
        <taxon>Rotifera</taxon>
        <taxon>Eurotatoria</taxon>
        <taxon>Bdelloidea</taxon>
        <taxon>Philodinida</taxon>
        <taxon>Philodinidae</taxon>
        <taxon>Rotaria</taxon>
    </lineage>
</organism>
<evidence type="ECO:0000256" key="2">
    <source>
        <dbReference type="ARBA" id="ARBA00022803"/>
    </source>
</evidence>
<accession>A0A820SIT8</accession>
<dbReference type="SUPFAM" id="SSF56399">
    <property type="entry name" value="ADP-ribosylation"/>
    <property type="match status" value="1"/>
</dbReference>
<dbReference type="Gene3D" id="1.25.40.10">
    <property type="entry name" value="Tetratricopeptide repeat domain"/>
    <property type="match status" value="2"/>
</dbReference>
<dbReference type="Pfam" id="PF03496">
    <property type="entry name" value="ADPrib_exo_Tox"/>
    <property type="match status" value="1"/>
</dbReference>
<evidence type="ECO:0000256" key="3">
    <source>
        <dbReference type="PROSITE-ProRule" id="PRU00339"/>
    </source>
</evidence>
<dbReference type="Pfam" id="PF13424">
    <property type="entry name" value="TPR_12"/>
    <property type="match status" value="3"/>
</dbReference>
<gene>
    <name evidence="5" type="ORF">TSG867_LOCUS17200</name>
</gene>
<feature type="repeat" description="TPR" evidence="3">
    <location>
        <begin position="448"/>
        <end position="481"/>
    </location>
</feature>
<dbReference type="InterPro" id="IPR011990">
    <property type="entry name" value="TPR-like_helical_dom_sf"/>
</dbReference>
<reference evidence="5" key="1">
    <citation type="submission" date="2021-02" db="EMBL/GenBank/DDBJ databases">
        <authorList>
            <person name="Nowell W R."/>
        </authorList>
    </citation>
    <scope>NUCLEOTIDE SEQUENCE</scope>
</reference>
<dbReference type="InterPro" id="IPR019734">
    <property type="entry name" value="TPR_rpt"/>
</dbReference>
<dbReference type="Proteomes" id="UP000663862">
    <property type="component" value="Unassembled WGS sequence"/>
</dbReference>
<keyword evidence="1" id="KW-0677">Repeat</keyword>
<evidence type="ECO:0000256" key="1">
    <source>
        <dbReference type="ARBA" id="ARBA00022737"/>
    </source>
</evidence>
<dbReference type="Gene3D" id="3.90.176.10">
    <property type="entry name" value="Toxin ADP-ribosyltransferase, Chain A, domain 1"/>
    <property type="match status" value="1"/>
</dbReference>
<dbReference type="PANTHER" id="PTHR45641:SF19">
    <property type="entry name" value="NEPHROCYSTIN-3"/>
    <property type="match status" value="1"/>
</dbReference>